<keyword evidence="2" id="KW-1185">Reference proteome</keyword>
<organism evidence="1 2">
    <name type="scientific">Hibiscus sabdariffa</name>
    <name type="common">roselle</name>
    <dbReference type="NCBI Taxonomy" id="183260"/>
    <lineage>
        <taxon>Eukaryota</taxon>
        <taxon>Viridiplantae</taxon>
        <taxon>Streptophyta</taxon>
        <taxon>Embryophyta</taxon>
        <taxon>Tracheophyta</taxon>
        <taxon>Spermatophyta</taxon>
        <taxon>Magnoliopsida</taxon>
        <taxon>eudicotyledons</taxon>
        <taxon>Gunneridae</taxon>
        <taxon>Pentapetalae</taxon>
        <taxon>rosids</taxon>
        <taxon>malvids</taxon>
        <taxon>Malvales</taxon>
        <taxon>Malvaceae</taxon>
        <taxon>Malvoideae</taxon>
        <taxon>Hibiscus</taxon>
    </lineage>
</organism>
<proteinExistence type="predicted"/>
<comment type="caution">
    <text evidence="1">The sequence shown here is derived from an EMBL/GenBank/DDBJ whole genome shotgun (WGS) entry which is preliminary data.</text>
</comment>
<dbReference type="Proteomes" id="UP001472677">
    <property type="component" value="Unassembled WGS sequence"/>
</dbReference>
<accession>A0ABR2CL91</accession>
<protein>
    <submittedName>
        <fullName evidence="1">Uncharacterized protein</fullName>
    </submittedName>
</protein>
<reference evidence="1 2" key="1">
    <citation type="journal article" date="2024" name="G3 (Bethesda)">
        <title>Genome assembly of Hibiscus sabdariffa L. provides insights into metabolisms of medicinal natural products.</title>
        <authorList>
            <person name="Kim T."/>
        </authorList>
    </citation>
    <scope>NUCLEOTIDE SEQUENCE [LARGE SCALE GENOMIC DNA]</scope>
    <source>
        <strain evidence="1">TK-2024</strain>
        <tissue evidence="1">Old leaves</tissue>
    </source>
</reference>
<name>A0ABR2CL91_9ROSI</name>
<sequence>MFQLADILQFSPVCVDLFLSLWCVAVAIRPTIPLTCVFQGYHIKDQLHHILYIQQQFWKSKDIGSNGVNIKNKGNVVDVSAGSSSMSNILDYALLYSTAFLVKSEMLPIWLGDTCLL</sequence>
<evidence type="ECO:0000313" key="2">
    <source>
        <dbReference type="Proteomes" id="UP001472677"/>
    </source>
</evidence>
<dbReference type="EMBL" id="JBBPBM010000049">
    <property type="protein sequence ID" value="KAK8520250.1"/>
    <property type="molecule type" value="Genomic_DNA"/>
</dbReference>
<evidence type="ECO:0000313" key="1">
    <source>
        <dbReference type="EMBL" id="KAK8520250.1"/>
    </source>
</evidence>
<gene>
    <name evidence="1" type="ORF">V6N12_004207</name>
</gene>